<sequence length="243" mass="26289">MASKLARSAVGAARLRPTIPLRSIPAVTTPLTSSRSNSNVPAEDPKNKAQSILNSLPGQSVPAKLAFLSGGTGLSVAAISNELYVFNEETIVAFSLLTIFYAVGKYVAPMAGTYAKEQTKKLSDILNSARHNHTAAVQARIANVKELEGVVDITKTLFEVSKETAKLEAQAYELEQKTAIASEAKAVLDSWVRYEGQIKQKQQRELAESVIAKVEKDLENPKVLKQILDQSVADVERILAVKS</sequence>
<keyword evidence="5 10" id="KW-0999">Mitochondrion inner membrane</keyword>
<reference evidence="14" key="2">
    <citation type="submission" date="2020-04" db="EMBL/GenBank/DDBJ databases">
        <authorList>
            <consortium name="NCBI Genome Project"/>
        </authorList>
    </citation>
    <scope>NUCLEOTIDE SEQUENCE</scope>
    <source>
        <strain evidence="14">CBS 781.70</strain>
    </source>
</reference>
<reference evidence="12 14" key="1">
    <citation type="submission" date="2020-01" db="EMBL/GenBank/DDBJ databases">
        <authorList>
            <consortium name="DOE Joint Genome Institute"/>
            <person name="Haridas S."/>
            <person name="Albert R."/>
            <person name="Binder M."/>
            <person name="Bloem J."/>
            <person name="Labutti K."/>
            <person name="Salamov A."/>
            <person name="Andreopoulos B."/>
            <person name="Baker S.E."/>
            <person name="Barry K."/>
            <person name="Bills G."/>
            <person name="Bluhm B.H."/>
            <person name="Cannon C."/>
            <person name="Castanera R."/>
            <person name="Culley D.E."/>
            <person name="Daum C."/>
            <person name="Ezra D."/>
            <person name="Gonzalez J.B."/>
            <person name="Henrissat B."/>
            <person name="Kuo A."/>
            <person name="Liang C."/>
            <person name="Lipzen A."/>
            <person name="Lutzoni F."/>
            <person name="Magnuson J."/>
            <person name="Mondo S."/>
            <person name="Nolan M."/>
            <person name="Ohm R."/>
            <person name="Pangilinan J."/>
            <person name="Park H.-J."/>
            <person name="Ramirez L."/>
            <person name="Alfaro M."/>
            <person name="Sun H."/>
            <person name="Tritt A."/>
            <person name="Yoshinaga Y."/>
            <person name="Zwiers L.-H."/>
            <person name="Turgeon B.G."/>
            <person name="Goodwin S.B."/>
            <person name="Spatafora J.W."/>
            <person name="Crous P.W."/>
            <person name="Grigoriev I.V."/>
        </authorList>
    </citation>
    <scope>NUCLEOTIDE SEQUENCE</scope>
    <source>
        <strain evidence="12 14">CBS 781.70</strain>
    </source>
</reference>
<organism evidence="12">
    <name type="scientific">Eremomyces bilateralis CBS 781.70</name>
    <dbReference type="NCBI Taxonomy" id="1392243"/>
    <lineage>
        <taxon>Eukaryota</taxon>
        <taxon>Fungi</taxon>
        <taxon>Dikarya</taxon>
        <taxon>Ascomycota</taxon>
        <taxon>Pezizomycotina</taxon>
        <taxon>Dothideomycetes</taxon>
        <taxon>Dothideomycetes incertae sedis</taxon>
        <taxon>Eremomycetales</taxon>
        <taxon>Eremomycetaceae</taxon>
        <taxon>Eremomyces</taxon>
    </lineage>
</organism>
<keyword evidence="13" id="KW-1185">Reference proteome</keyword>
<keyword evidence="2 10" id="KW-0813">Transport</keyword>
<keyword evidence="3 10" id="KW-0138">CF(0)</keyword>
<feature type="region of interest" description="Disordered" evidence="11">
    <location>
        <begin position="29"/>
        <end position="48"/>
    </location>
</feature>
<dbReference type="FunFam" id="1.20.5.2210:FF:000002">
    <property type="entry name" value="ATP synthase subunit 4 mitochondrial"/>
    <property type="match status" value="1"/>
</dbReference>
<proteinExistence type="inferred from homology"/>
<evidence type="ECO:0000313" key="12">
    <source>
        <dbReference type="EMBL" id="KAF1814007.1"/>
    </source>
</evidence>
<keyword evidence="6 10" id="KW-0406">Ion transport</keyword>
<accession>A0A6G1G7G0</accession>
<dbReference type="GeneID" id="54419782"/>
<comment type="subunit">
    <text evidence="9 10">F-type ATPases have 2 components, CF(1) - the catalytic core - and CF(0) - the membrane proton channel. In yeast, the dimeric form of ATP synthase consists of 17 polypeptides: alpha, beta, gamma, delta, epsilon, 4 (B), 5 (OSCP), 6 (A), 8, 9 (C), d, E (Tim11), f, g, h, i/j and k.</text>
</comment>
<comment type="similarity">
    <text evidence="1 10">Belongs to the eukaryotic ATPase B chain family.</text>
</comment>
<dbReference type="Gene3D" id="1.20.5.2210">
    <property type="match status" value="1"/>
</dbReference>
<gene>
    <name evidence="12 14" type="ORF">P152DRAFT_457370</name>
</gene>
<evidence type="ECO:0000256" key="2">
    <source>
        <dbReference type="ARBA" id="ARBA00022448"/>
    </source>
</evidence>
<dbReference type="GO" id="GO:0046933">
    <property type="term" value="F:proton-transporting ATP synthase activity, rotational mechanism"/>
    <property type="evidence" value="ECO:0007669"/>
    <property type="project" value="TreeGrafter"/>
</dbReference>
<keyword evidence="8 10" id="KW-0472">Membrane</keyword>
<dbReference type="EMBL" id="ML975154">
    <property type="protein sequence ID" value="KAF1814007.1"/>
    <property type="molecule type" value="Genomic_DNA"/>
</dbReference>
<evidence type="ECO:0000256" key="5">
    <source>
        <dbReference type="ARBA" id="ARBA00022792"/>
    </source>
</evidence>
<feature type="compositionally biased region" description="Polar residues" evidence="11">
    <location>
        <begin position="29"/>
        <end position="40"/>
    </location>
</feature>
<evidence type="ECO:0000256" key="8">
    <source>
        <dbReference type="ARBA" id="ARBA00023136"/>
    </source>
</evidence>
<protein>
    <recommendedName>
        <fullName evidence="10">ATP synthase subunit 4</fullName>
    </recommendedName>
</protein>
<dbReference type="AlphaFoldDB" id="A0A6G1G7G0"/>
<evidence type="ECO:0000256" key="6">
    <source>
        <dbReference type="ARBA" id="ARBA00023065"/>
    </source>
</evidence>
<dbReference type="InterPro" id="IPR008688">
    <property type="entry name" value="ATP_synth_Bsub_B/MI25"/>
</dbReference>
<keyword evidence="4 10" id="KW-0375">Hydrogen ion transport</keyword>
<dbReference type="Proteomes" id="UP000504638">
    <property type="component" value="Unplaced"/>
</dbReference>
<dbReference type="GO" id="GO:0045259">
    <property type="term" value="C:proton-transporting ATP synthase complex"/>
    <property type="evidence" value="ECO:0007669"/>
    <property type="project" value="UniProtKB-KW"/>
</dbReference>
<dbReference type="PANTHER" id="PTHR12733">
    <property type="entry name" value="MITOCHONDRIAL ATP SYNTHASE B CHAIN"/>
    <property type="match status" value="1"/>
</dbReference>
<evidence type="ECO:0000256" key="7">
    <source>
        <dbReference type="ARBA" id="ARBA00023128"/>
    </source>
</evidence>
<reference evidence="14" key="3">
    <citation type="submission" date="2025-04" db="UniProtKB">
        <authorList>
            <consortium name="RefSeq"/>
        </authorList>
    </citation>
    <scope>IDENTIFICATION</scope>
    <source>
        <strain evidence="14">CBS 781.70</strain>
    </source>
</reference>
<dbReference type="PANTHER" id="PTHR12733:SF3">
    <property type="entry name" value="ATP SYNTHASE F(0) COMPLEX SUBUNIT B1, MITOCHONDRIAL"/>
    <property type="match status" value="1"/>
</dbReference>
<evidence type="ECO:0000256" key="10">
    <source>
        <dbReference type="RuleBase" id="RU368017"/>
    </source>
</evidence>
<comment type="subcellular location">
    <subcellularLocation>
        <location evidence="10">Mitochondrion</location>
    </subcellularLocation>
    <subcellularLocation>
        <location evidence="10">Mitochondrion inner membrane</location>
    </subcellularLocation>
</comment>
<dbReference type="OrthoDB" id="67388at2759"/>
<dbReference type="InterPro" id="IPR013837">
    <property type="entry name" value="ATP_synth_F0_suB"/>
</dbReference>
<dbReference type="RefSeq" id="XP_033535638.1">
    <property type="nucleotide sequence ID" value="XM_033679212.1"/>
</dbReference>
<dbReference type="Pfam" id="PF05405">
    <property type="entry name" value="Mt_ATP-synt_B"/>
    <property type="match status" value="1"/>
</dbReference>
<dbReference type="SUPFAM" id="SSF161060">
    <property type="entry name" value="ATP synthase B chain-like"/>
    <property type="match status" value="1"/>
</dbReference>
<evidence type="ECO:0000256" key="1">
    <source>
        <dbReference type="ARBA" id="ARBA00007479"/>
    </source>
</evidence>
<evidence type="ECO:0000256" key="4">
    <source>
        <dbReference type="ARBA" id="ARBA00022781"/>
    </source>
</evidence>
<evidence type="ECO:0000313" key="14">
    <source>
        <dbReference type="RefSeq" id="XP_033535638.1"/>
    </source>
</evidence>
<evidence type="ECO:0000256" key="11">
    <source>
        <dbReference type="SAM" id="MobiDB-lite"/>
    </source>
</evidence>
<evidence type="ECO:0000256" key="9">
    <source>
        <dbReference type="ARBA" id="ARBA00062152"/>
    </source>
</evidence>
<dbReference type="GO" id="GO:0005743">
    <property type="term" value="C:mitochondrial inner membrane"/>
    <property type="evidence" value="ECO:0007669"/>
    <property type="project" value="UniProtKB-SubCell"/>
</dbReference>
<name>A0A6G1G7G0_9PEZI</name>
<evidence type="ECO:0000313" key="13">
    <source>
        <dbReference type="Proteomes" id="UP000504638"/>
    </source>
</evidence>
<evidence type="ECO:0000256" key="3">
    <source>
        <dbReference type="ARBA" id="ARBA00022547"/>
    </source>
</evidence>
<comment type="function">
    <text evidence="10">Subunit b, of the mitochondrial membrane ATP synthase complex (F(1)F(0) ATP synthase or Complex V) that produces ATP from ADP in the presence of a proton gradient across the membrane which is generated by electron transport complexes of the respiratory chain. ATP synthase complex consist of a soluble F(1) head domain - the catalytic core - and a membrane F(1) domain - the membrane proton channel. These two domains are linked by a central stalk rotating inside the F(1) region and a stationary peripheral stalk. During catalysis, ATP synthesis in the catalytic domain of F(1) is coupled via a rotary mechanism of the central stalk subunits to proton translocation. In vivo, can only synthesize ATP although its ATP hydrolase activity can be activated artificially in vitro. Part of the complex F(0) domain. Part of the complex F(0) domain and the peripheric stalk, which acts as a stator to hold the catalytic alpha(3)beta(3) subcomplex and subunit a/ATP6 static relative to the rotary elements.</text>
</comment>
<keyword evidence="7 10" id="KW-0496">Mitochondrion</keyword>